<dbReference type="SMART" id="SM00355">
    <property type="entry name" value="ZnF_C2H2"/>
    <property type="match status" value="2"/>
</dbReference>
<name>A0AAD5X3L9_9FUNG</name>
<evidence type="ECO:0000256" key="5">
    <source>
        <dbReference type="PROSITE-ProRule" id="PRU00042"/>
    </source>
</evidence>
<dbReference type="InterPro" id="IPR013087">
    <property type="entry name" value="Znf_C2H2_type"/>
</dbReference>
<dbReference type="Proteomes" id="UP001212841">
    <property type="component" value="Unassembled WGS sequence"/>
</dbReference>
<dbReference type="Gene3D" id="3.30.160.60">
    <property type="entry name" value="Classic Zinc Finger"/>
    <property type="match status" value="2"/>
</dbReference>
<dbReference type="InterPro" id="IPR036236">
    <property type="entry name" value="Znf_C2H2_sf"/>
</dbReference>
<feature type="compositionally biased region" description="Low complexity" evidence="6">
    <location>
        <begin position="58"/>
        <end position="70"/>
    </location>
</feature>
<organism evidence="8 9">
    <name type="scientific">Rhizophlyctis rosea</name>
    <dbReference type="NCBI Taxonomy" id="64517"/>
    <lineage>
        <taxon>Eukaryota</taxon>
        <taxon>Fungi</taxon>
        <taxon>Fungi incertae sedis</taxon>
        <taxon>Chytridiomycota</taxon>
        <taxon>Chytridiomycota incertae sedis</taxon>
        <taxon>Chytridiomycetes</taxon>
        <taxon>Rhizophlyctidales</taxon>
        <taxon>Rhizophlyctidaceae</taxon>
        <taxon>Rhizophlyctis</taxon>
    </lineage>
</organism>
<comment type="caution">
    <text evidence="8">The sequence shown here is derived from an EMBL/GenBank/DDBJ whole genome shotgun (WGS) entry which is preliminary data.</text>
</comment>
<evidence type="ECO:0000256" key="2">
    <source>
        <dbReference type="ARBA" id="ARBA00022737"/>
    </source>
</evidence>
<accession>A0AAD5X3L9</accession>
<dbReference type="AlphaFoldDB" id="A0AAD5X3L9"/>
<dbReference type="Pfam" id="PF00096">
    <property type="entry name" value="zf-C2H2"/>
    <property type="match status" value="2"/>
</dbReference>
<dbReference type="GO" id="GO:0000981">
    <property type="term" value="F:DNA-binding transcription factor activity, RNA polymerase II-specific"/>
    <property type="evidence" value="ECO:0007669"/>
    <property type="project" value="TreeGrafter"/>
</dbReference>
<feature type="compositionally biased region" description="Basic and acidic residues" evidence="6">
    <location>
        <begin position="348"/>
        <end position="361"/>
    </location>
</feature>
<evidence type="ECO:0000256" key="4">
    <source>
        <dbReference type="ARBA" id="ARBA00022833"/>
    </source>
</evidence>
<evidence type="ECO:0000313" key="8">
    <source>
        <dbReference type="EMBL" id="KAJ3054796.1"/>
    </source>
</evidence>
<dbReference type="PROSITE" id="PS50157">
    <property type="entry name" value="ZINC_FINGER_C2H2_2"/>
    <property type="match status" value="2"/>
</dbReference>
<feature type="region of interest" description="Disordered" evidence="6">
    <location>
        <begin position="306"/>
        <end position="433"/>
    </location>
</feature>
<feature type="domain" description="C2H2-type" evidence="7">
    <location>
        <begin position="215"/>
        <end position="242"/>
    </location>
</feature>
<dbReference type="EMBL" id="JADGJD010000115">
    <property type="protein sequence ID" value="KAJ3054796.1"/>
    <property type="molecule type" value="Genomic_DNA"/>
</dbReference>
<keyword evidence="1" id="KW-0479">Metal-binding</keyword>
<evidence type="ECO:0000259" key="7">
    <source>
        <dbReference type="PROSITE" id="PS50157"/>
    </source>
</evidence>
<keyword evidence="2" id="KW-0677">Repeat</keyword>
<dbReference type="PANTHER" id="PTHR24379:SF127">
    <property type="entry name" value="BLOODY FINGERS-RELATED"/>
    <property type="match status" value="1"/>
</dbReference>
<dbReference type="PANTHER" id="PTHR24379">
    <property type="entry name" value="KRAB AND ZINC FINGER DOMAIN-CONTAINING"/>
    <property type="match status" value="1"/>
</dbReference>
<feature type="domain" description="C2H2-type" evidence="7">
    <location>
        <begin position="245"/>
        <end position="272"/>
    </location>
</feature>
<dbReference type="GO" id="GO:0000977">
    <property type="term" value="F:RNA polymerase II transcription regulatory region sequence-specific DNA binding"/>
    <property type="evidence" value="ECO:0007669"/>
    <property type="project" value="TreeGrafter"/>
</dbReference>
<evidence type="ECO:0000256" key="6">
    <source>
        <dbReference type="SAM" id="MobiDB-lite"/>
    </source>
</evidence>
<feature type="region of interest" description="Disordered" evidence="6">
    <location>
        <begin position="55"/>
        <end position="77"/>
    </location>
</feature>
<dbReference type="PROSITE" id="PS00028">
    <property type="entry name" value="ZINC_FINGER_C2H2_1"/>
    <property type="match status" value="2"/>
</dbReference>
<reference evidence="8" key="1">
    <citation type="submission" date="2020-05" db="EMBL/GenBank/DDBJ databases">
        <title>Phylogenomic resolution of chytrid fungi.</title>
        <authorList>
            <person name="Stajich J.E."/>
            <person name="Amses K."/>
            <person name="Simmons R."/>
            <person name="Seto K."/>
            <person name="Myers J."/>
            <person name="Bonds A."/>
            <person name="Quandt C.A."/>
            <person name="Barry K."/>
            <person name="Liu P."/>
            <person name="Grigoriev I."/>
            <person name="Longcore J.E."/>
            <person name="James T.Y."/>
        </authorList>
    </citation>
    <scope>NUCLEOTIDE SEQUENCE</scope>
    <source>
        <strain evidence="8">JEL0318</strain>
    </source>
</reference>
<dbReference type="GO" id="GO:0008270">
    <property type="term" value="F:zinc ion binding"/>
    <property type="evidence" value="ECO:0007669"/>
    <property type="project" value="UniProtKB-KW"/>
</dbReference>
<keyword evidence="3 5" id="KW-0863">Zinc-finger</keyword>
<feature type="compositionally biased region" description="Basic and acidic residues" evidence="6">
    <location>
        <begin position="374"/>
        <end position="384"/>
    </location>
</feature>
<evidence type="ECO:0000256" key="3">
    <source>
        <dbReference type="ARBA" id="ARBA00022771"/>
    </source>
</evidence>
<dbReference type="FunFam" id="3.30.160.60:FF:000446">
    <property type="entry name" value="Zinc finger protein"/>
    <property type="match status" value="1"/>
</dbReference>
<keyword evidence="9" id="KW-1185">Reference proteome</keyword>
<evidence type="ECO:0000256" key="1">
    <source>
        <dbReference type="ARBA" id="ARBA00022723"/>
    </source>
</evidence>
<sequence length="433" mass="48480">MSEDRPTYLAYGSERRTLQPQIKMEERLRAAFAPAPSYSRNMPILGRNDRSMDYHTTGSSGAAAGAPVSGYYNHTDSMSSRKRHMDAIPSFPPPTPTTTPITLPFLIAAWLHWQHLTTTGLSAAAEPTDTPPSSSPNAVDAAIAAAAAAAASTALTHLHNTNLDLPSNNAPLVDEVMRHASALLSIPTPVCKQEGVQKEEGKKKDEEKEEAKRQFPCTTCGHVFTRKFNLKQHEQVHREDRPRAHKCGQCGRAYFRLADLERHRKNHTTDTKHSCKCGIAFRRHTQLRRHENRCATALRLTPEQVARGNQMHESREQLQSWASAGLQGNGKRKERGESESGEETDSTDDGKLQHRVSEPSPKRRAPARNVAMAEGREKVFRNADADESDQDDNTRTRSMEEWPPVPSVRRSRRRAARVDFDRHLGRSEFTEGF</sequence>
<feature type="compositionally biased region" description="Basic and acidic residues" evidence="6">
    <location>
        <begin position="416"/>
        <end position="433"/>
    </location>
</feature>
<proteinExistence type="predicted"/>
<keyword evidence="4" id="KW-0862">Zinc</keyword>
<dbReference type="GO" id="GO:0005634">
    <property type="term" value="C:nucleus"/>
    <property type="evidence" value="ECO:0007669"/>
    <property type="project" value="TreeGrafter"/>
</dbReference>
<dbReference type="SUPFAM" id="SSF57667">
    <property type="entry name" value="beta-beta-alpha zinc fingers"/>
    <property type="match status" value="1"/>
</dbReference>
<protein>
    <recommendedName>
        <fullName evidence="7">C2H2-type domain-containing protein</fullName>
    </recommendedName>
</protein>
<evidence type="ECO:0000313" key="9">
    <source>
        <dbReference type="Proteomes" id="UP001212841"/>
    </source>
</evidence>
<gene>
    <name evidence="8" type="ORF">HK097_000788</name>
</gene>